<dbReference type="InterPro" id="IPR014757">
    <property type="entry name" value="Tscrpt_reg_IclR_C"/>
</dbReference>
<gene>
    <name evidence="6" type="ORF">GCM10023196_025010</name>
</gene>
<evidence type="ECO:0000256" key="1">
    <source>
        <dbReference type="ARBA" id="ARBA00023015"/>
    </source>
</evidence>
<dbReference type="InterPro" id="IPR050707">
    <property type="entry name" value="HTH_MetabolicPath_Reg"/>
</dbReference>
<dbReference type="Proteomes" id="UP001501442">
    <property type="component" value="Unassembled WGS sequence"/>
</dbReference>
<evidence type="ECO:0000259" key="5">
    <source>
        <dbReference type="PROSITE" id="PS51078"/>
    </source>
</evidence>
<keyword evidence="2" id="KW-0238">DNA-binding</keyword>
<sequence>MTDKQSPVGSVDRALRIIQLLSHSGQGMTLEDLAVRSGLPRSSLHRLLGALKHRGFATQPEPNGPYFLGSELMAAAFRFHDRLDLRALVQPVLVRLRKELNETVHMAVLDEAEVVYVDKVEAIHPITMSSVIGGRNPAHVTGVGKALLAWTYPTDEAIRLWAKANGPLAARTRHSITSASALAEEMRRIREQGYALDMEESEEGVRCAAIPVFLGRTVPAAGVSVTAPKDRFPPARLTQAAELLRKVVTEEIDRHVD</sequence>
<keyword evidence="3" id="KW-0804">Transcription</keyword>
<organism evidence="6 7">
    <name type="scientific">Actinoallomurus vinaceus</name>
    <dbReference type="NCBI Taxonomy" id="1080074"/>
    <lineage>
        <taxon>Bacteria</taxon>
        <taxon>Bacillati</taxon>
        <taxon>Actinomycetota</taxon>
        <taxon>Actinomycetes</taxon>
        <taxon>Streptosporangiales</taxon>
        <taxon>Thermomonosporaceae</taxon>
        <taxon>Actinoallomurus</taxon>
    </lineage>
</organism>
<dbReference type="InterPro" id="IPR005471">
    <property type="entry name" value="Tscrpt_reg_IclR_N"/>
</dbReference>
<dbReference type="PROSITE" id="PS51077">
    <property type="entry name" value="HTH_ICLR"/>
    <property type="match status" value="1"/>
</dbReference>
<dbReference type="PANTHER" id="PTHR30136:SF24">
    <property type="entry name" value="HTH-TYPE TRANSCRIPTIONAL REPRESSOR ALLR"/>
    <property type="match status" value="1"/>
</dbReference>
<reference evidence="7" key="1">
    <citation type="journal article" date="2019" name="Int. J. Syst. Evol. Microbiol.">
        <title>The Global Catalogue of Microorganisms (GCM) 10K type strain sequencing project: providing services to taxonomists for standard genome sequencing and annotation.</title>
        <authorList>
            <consortium name="The Broad Institute Genomics Platform"/>
            <consortium name="The Broad Institute Genome Sequencing Center for Infectious Disease"/>
            <person name="Wu L."/>
            <person name="Ma J."/>
        </authorList>
    </citation>
    <scope>NUCLEOTIDE SEQUENCE [LARGE SCALE GENOMIC DNA]</scope>
    <source>
        <strain evidence="7">JCM 17939</strain>
    </source>
</reference>
<evidence type="ECO:0000256" key="2">
    <source>
        <dbReference type="ARBA" id="ARBA00023125"/>
    </source>
</evidence>
<dbReference type="RefSeq" id="WP_345430892.1">
    <property type="nucleotide sequence ID" value="NZ_BAABHK010000003.1"/>
</dbReference>
<keyword evidence="1" id="KW-0805">Transcription regulation</keyword>
<evidence type="ECO:0000313" key="6">
    <source>
        <dbReference type="EMBL" id="GAA4624525.1"/>
    </source>
</evidence>
<proteinExistence type="predicted"/>
<comment type="caution">
    <text evidence="6">The sequence shown here is derived from an EMBL/GenBank/DDBJ whole genome shotgun (WGS) entry which is preliminary data.</text>
</comment>
<protein>
    <submittedName>
        <fullName evidence="6">IclR family transcriptional regulator</fullName>
    </submittedName>
</protein>
<dbReference type="Pfam" id="PF09339">
    <property type="entry name" value="HTH_IclR"/>
    <property type="match status" value="1"/>
</dbReference>
<dbReference type="Pfam" id="PF01614">
    <property type="entry name" value="IclR_C"/>
    <property type="match status" value="1"/>
</dbReference>
<dbReference type="PANTHER" id="PTHR30136">
    <property type="entry name" value="HELIX-TURN-HELIX TRANSCRIPTIONAL REGULATOR, ICLR FAMILY"/>
    <property type="match status" value="1"/>
</dbReference>
<dbReference type="Gene3D" id="1.10.10.10">
    <property type="entry name" value="Winged helix-like DNA-binding domain superfamily/Winged helix DNA-binding domain"/>
    <property type="match status" value="1"/>
</dbReference>
<keyword evidence="7" id="KW-1185">Reference proteome</keyword>
<feature type="domain" description="HTH iclR-type" evidence="4">
    <location>
        <begin position="8"/>
        <end position="70"/>
    </location>
</feature>
<dbReference type="SUPFAM" id="SSF46785">
    <property type="entry name" value="Winged helix' DNA-binding domain"/>
    <property type="match status" value="1"/>
</dbReference>
<evidence type="ECO:0000256" key="3">
    <source>
        <dbReference type="ARBA" id="ARBA00023163"/>
    </source>
</evidence>
<dbReference type="InterPro" id="IPR036388">
    <property type="entry name" value="WH-like_DNA-bd_sf"/>
</dbReference>
<dbReference type="SMART" id="SM00346">
    <property type="entry name" value="HTH_ICLR"/>
    <property type="match status" value="1"/>
</dbReference>
<evidence type="ECO:0000313" key="7">
    <source>
        <dbReference type="Proteomes" id="UP001501442"/>
    </source>
</evidence>
<accession>A0ABP8U9K7</accession>
<dbReference type="EMBL" id="BAABHK010000003">
    <property type="protein sequence ID" value="GAA4624525.1"/>
    <property type="molecule type" value="Genomic_DNA"/>
</dbReference>
<dbReference type="InterPro" id="IPR036390">
    <property type="entry name" value="WH_DNA-bd_sf"/>
</dbReference>
<dbReference type="SUPFAM" id="SSF55781">
    <property type="entry name" value="GAF domain-like"/>
    <property type="match status" value="1"/>
</dbReference>
<dbReference type="InterPro" id="IPR029016">
    <property type="entry name" value="GAF-like_dom_sf"/>
</dbReference>
<name>A0ABP8U9K7_9ACTN</name>
<feature type="domain" description="IclR-ED" evidence="5">
    <location>
        <begin position="71"/>
        <end position="257"/>
    </location>
</feature>
<dbReference type="Gene3D" id="3.30.450.40">
    <property type="match status" value="1"/>
</dbReference>
<dbReference type="PROSITE" id="PS51078">
    <property type="entry name" value="ICLR_ED"/>
    <property type="match status" value="1"/>
</dbReference>
<evidence type="ECO:0000259" key="4">
    <source>
        <dbReference type="PROSITE" id="PS51077"/>
    </source>
</evidence>